<accession>A0A291C0J5</accession>
<dbReference type="EMBL" id="CP023483">
    <property type="protein sequence ID" value="ATF27017.1"/>
    <property type="molecule type" value="Genomic_DNA"/>
</dbReference>
<proteinExistence type="predicted"/>
<sequence>MVFMTDSLFHEVHGTYFTIVRTLLSKQQTLTVKELECLIKEQGFDETAFQLLPSLTNQRTPWYLLKEETMGHWSPITQNKTPLINTNMERRWLKTLINDPRLLFFLDMAEIAELQQQLIHVEPLFDLEAVTYYDQFNQVDSLVEQKQQHAHFKQLLAAINTEQPVKIEYQRRPNIPSKKALFLPVKLEYSQKNNLFRLRAWRLLRNSRFEVTLNLNRMLTVHSAKATRKYLELPITARRRQAQMTCILVDKRKALERSMLHFADYNKSTQRLDDTRYQLTIHYELGDETELLIRLLSFGPFITVTSPTEFVAKIKERVDAQAQLLDNF</sequence>
<dbReference type="KEGG" id="bths:CNY62_11965"/>
<gene>
    <name evidence="1" type="ORF">CNY62_11965</name>
</gene>
<keyword evidence="2" id="KW-1185">Reference proteome</keyword>
<dbReference type="STRING" id="2756.BFR44_04060"/>
<evidence type="ECO:0000313" key="1">
    <source>
        <dbReference type="EMBL" id="ATF27017.1"/>
    </source>
</evidence>
<organism evidence="1 2">
    <name type="scientific">Brochothrix thermosphacta</name>
    <name type="common">Microbacterium thermosphactum</name>
    <dbReference type="NCBI Taxonomy" id="2756"/>
    <lineage>
        <taxon>Bacteria</taxon>
        <taxon>Bacillati</taxon>
        <taxon>Bacillota</taxon>
        <taxon>Bacilli</taxon>
        <taxon>Bacillales</taxon>
        <taxon>Listeriaceae</taxon>
        <taxon>Brochothrix</taxon>
    </lineage>
</organism>
<dbReference type="AlphaFoldDB" id="A0A291C0J5"/>
<name>A0A291C0J5_BROTH</name>
<reference evidence="1 2" key="1">
    <citation type="submission" date="2017-09" db="EMBL/GenBank/DDBJ databases">
        <title>Complete Genome Sequences of Two Strains of the Meat Spoilage Bacterium Brochothrix thermosphacta Isolated from Ground Chicken.</title>
        <authorList>
            <person name="Paoli G.C."/>
            <person name="Wijey C."/>
            <person name="Chen C.-Y."/>
            <person name="Nguyen L."/>
            <person name="Yan X."/>
            <person name="Irwin P.L."/>
        </authorList>
    </citation>
    <scope>NUCLEOTIDE SEQUENCE [LARGE SCALE GENOMIC DNA]</scope>
    <source>
        <strain evidence="1 2">BI</strain>
    </source>
</reference>
<evidence type="ECO:0000313" key="2">
    <source>
        <dbReference type="Proteomes" id="UP000243591"/>
    </source>
</evidence>
<protein>
    <submittedName>
        <fullName evidence="1">Uncharacterized protein</fullName>
    </submittedName>
</protein>
<dbReference type="Proteomes" id="UP000243591">
    <property type="component" value="Chromosome"/>
</dbReference>